<dbReference type="AlphaFoldDB" id="A0A8H7SVX4"/>
<feature type="domain" description="Chitin-binding type-2" evidence="2">
    <location>
        <begin position="25"/>
        <end position="80"/>
    </location>
</feature>
<organism evidence="3 4">
    <name type="scientific">Thamnidium elegans</name>
    <dbReference type="NCBI Taxonomy" id="101142"/>
    <lineage>
        <taxon>Eukaryota</taxon>
        <taxon>Fungi</taxon>
        <taxon>Fungi incertae sedis</taxon>
        <taxon>Mucoromycota</taxon>
        <taxon>Mucoromycotina</taxon>
        <taxon>Mucoromycetes</taxon>
        <taxon>Mucorales</taxon>
        <taxon>Mucorineae</taxon>
        <taxon>Mucoraceae</taxon>
        <taxon>Thamnidium</taxon>
    </lineage>
</organism>
<dbReference type="Proteomes" id="UP000613177">
    <property type="component" value="Unassembled WGS sequence"/>
</dbReference>
<dbReference type="Pfam" id="PF01607">
    <property type="entry name" value="CBM_14"/>
    <property type="match status" value="1"/>
</dbReference>
<gene>
    <name evidence="3" type="ORF">INT48_005002</name>
</gene>
<dbReference type="GO" id="GO:0005576">
    <property type="term" value="C:extracellular region"/>
    <property type="evidence" value="ECO:0007669"/>
    <property type="project" value="InterPro"/>
</dbReference>
<accession>A0A8H7SVX4</accession>
<evidence type="ECO:0000256" key="1">
    <source>
        <dbReference type="SAM" id="SignalP"/>
    </source>
</evidence>
<evidence type="ECO:0000259" key="2">
    <source>
        <dbReference type="PROSITE" id="PS50940"/>
    </source>
</evidence>
<dbReference type="GO" id="GO:0008061">
    <property type="term" value="F:chitin binding"/>
    <property type="evidence" value="ECO:0007669"/>
    <property type="project" value="InterPro"/>
</dbReference>
<dbReference type="InterPro" id="IPR036508">
    <property type="entry name" value="Chitin-bd_dom_sf"/>
</dbReference>
<dbReference type="SMART" id="SM00494">
    <property type="entry name" value="ChtBD2"/>
    <property type="match status" value="1"/>
</dbReference>
<proteinExistence type="predicted"/>
<dbReference type="Gene3D" id="2.170.140.10">
    <property type="entry name" value="Chitin binding domain"/>
    <property type="match status" value="1"/>
</dbReference>
<dbReference type="PROSITE" id="PS50940">
    <property type="entry name" value="CHIT_BIND_II"/>
    <property type="match status" value="1"/>
</dbReference>
<dbReference type="EMBL" id="JAEPRE010000034">
    <property type="protein sequence ID" value="KAG2235383.1"/>
    <property type="molecule type" value="Genomic_DNA"/>
</dbReference>
<dbReference type="SUPFAM" id="SSF57625">
    <property type="entry name" value="Invertebrate chitin-binding proteins"/>
    <property type="match status" value="1"/>
</dbReference>
<keyword evidence="4" id="KW-1185">Reference proteome</keyword>
<reference evidence="3" key="1">
    <citation type="submission" date="2021-01" db="EMBL/GenBank/DDBJ databases">
        <title>Metabolic potential, ecology and presence of endohyphal bacteria is reflected in genomic diversity of Mucoromycotina.</title>
        <authorList>
            <person name="Muszewska A."/>
            <person name="Okrasinska A."/>
            <person name="Steczkiewicz K."/>
            <person name="Drgas O."/>
            <person name="Orlowska M."/>
            <person name="Perlinska-Lenart U."/>
            <person name="Aleksandrzak-Piekarczyk T."/>
            <person name="Szatraj K."/>
            <person name="Zielenkiewicz U."/>
            <person name="Pilsyk S."/>
            <person name="Malc E."/>
            <person name="Mieczkowski P."/>
            <person name="Kruszewska J.S."/>
            <person name="Biernat P."/>
            <person name="Pawlowska J."/>
        </authorList>
    </citation>
    <scope>NUCLEOTIDE SEQUENCE</scope>
    <source>
        <strain evidence="3">WA0000018081</strain>
    </source>
</reference>
<evidence type="ECO:0000313" key="3">
    <source>
        <dbReference type="EMBL" id="KAG2235383.1"/>
    </source>
</evidence>
<sequence length="83" mass="8724">MQKSSIVLLITALCLAGAGSVSAAPSDCNGRTGKIRHERACDAYYDCTDGLGVLVTCPETHYFNSQTSTCEIAGEFDCIESGV</sequence>
<evidence type="ECO:0000313" key="4">
    <source>
        <dbReference type="Proteomes" id="UP000613177"/>
    </source>
</evidence>
<name>A0A8H7SVX4_9FUNG</name>
<protein>
    <recommendedName>
        <fullName evidence="2">Chitin-binding type-2 domain-containing protein</fullName>
    </recommendedName>
</protein>
<keyword evidence="1" id="KW-0732">Signal</keyword>
<feature type="chain" id="PRO_5034610370" description="Chitin-binding type-2 domain-containing protein" evidence="1">
    <location>
        <begin position="24"/>
        <end position="83"/>
    </location>
</feature>
<comment type="caution">
    <text evidence="3">The sequence shown here is derived from an EMBL/GenBank/DDBJ whole genome shotgun (WGS) entry which is preliminary data.</text>
</comment>
<dbReference type="InterPro" id="IPR002557">
    <property type="entry name" value="Chitin-bd_dom"/>
</dbReference>
<feature type="signal peptide" evidence="1">
    <location>
        <begin position="1"/>
        <end position="23"/>
    </location>
</feature>